<dbReference type="InterPro" id="IPR012041">
    <property type="entry name" value="Znf_CPxCG-like"/>
</dbReference>
<proteinExistence type="predicted"/>
<gene>
    <name evidence="1" type="ORF">EYQ70_04480</name>
</gene>
<comment type="caution">
    <text evidence="1">The sequence shown here is derived from an EMBL/GenBank/DDBJ whole genome shotgun (WGS) entry which is preliminary data.</text>
</comment>
<protein>
    <submittedName>
        <fullName evidence="1">Uncharacterized protein</fullName>
    </submittedName>
</protein>
<evidence type="ECO:0000313" key="1">
    <source>
        <dbReference type="EMBL" id="HIF37636.1"/>
    </source>
</evidence>
<dbReference type="EMBL" id="DUCX01000074">
    <property type="protein sequence ID" value="HIF37636.1"/>
    <property type="molecule type" value="Genomic_DNA"/>
</dbReference>
<dbReference type="PANTHER" id="PTHR42195">
    <property type="entry name" value="UCP015877 FAMILY PROTEIN"/>
    <property type="match status" value="1"/>
</dbReference>
<evidence type="ECO:0000313" key="2">
    <source>
        <dbReference type="Proteomes" id="UP000585802"/>
    </source>
</evidence>
<dbReference type="PANTHER" id="PTHR42195:SF1">
    <property type="entry name" value="ZINC FINGER PROTEIN"/>
    <property type="match status" value="1"/>
</dbReference>
<accession>A0A7J4GSP7</accession>
<dbReference type="AlphaFoldDB" id="A0A7J4GSP7"/>
<name>A0A7J4GSP7_9ARCH</name>
<sequence length="210" mass="23574">MEELWIFCGVCEAECPHQVLKSRTSSKRGFSFQGVVKCLECELTGPIDIKEEPPVQLRLRISDDSETEKNMLQVDKGILLSVGETRPHPDGLILITGLEVGNKRPSQAYSQDNPIVWAKKATHAKIRFAIHDGELTISVKQEFEAGEEFQLGMRIRIEGKLAKIKAIHLFGGKSVKMAHALEISRITCFYLPDKQSGMRKDKKNGRQSRG</sequence>
<dbReference type="Pfam" id="PF19769">
    <property type="entry name" value="CPxCG_zf"/>
    <property type="match status" value="1"/>
</dbReference>
<organism evidence="1 2">
    <name type="scientific">Marine Group III euryarchaeote</name>
    <dbReference type="NCBI Taxonomy" id="2173149"/>
    <lineage>
        <taxon>Archaea</taxon>
        <taxon>Methanobacteriati</taxon>
        <taxon>Thermoplasmatota</taxon>
        <taxon>Thermoplasmata</taxon>
        <taxon>Candidatus Thermoprofundales</taxon>
    </lineage>
</organism>
<reference evidence="2" key="1">
    <citation type="journal article" date="2019" name="bioRxiv">
        <title>Genome diversification in globally distributed novel marine Proteobacteria is linked to environmental adaptation.</title>
        <authorList>
            <person name="Zhou Z."/>
            <person name="Tran P.Q."/>
            <person name="Kieft K."/>
            <person name="Anantharaman K."/>
        </authorList>
    </citation>
    <scope>NUCLEOTIDE SEQUENCE [LARGE SCALE GENOMIC DNA]</scope>
</reference>
<dbReference type="Proteomes" id="UP000585802">
    <property type="component" value="Unassembled WGS sequence"/>
</dbReference>